<keyword evidence="2" id="KW-1185">Reference proteome</keyword>
<dbReference type="Pfam" id="PF08837">
    <property type="entry name" value="DUF1810"/>
    <property type="match status" value="1"/>
</dbReference>
<protein>
    <submittedName>
        <fullName evidence="1">DUF1810 domain-containing protein</fullName>
    </submittedName>
</protein>
<comment type="caution">
    <text evidence="1">The sequence shown here is derived from an EMBL/GenBank/DDBJ whole genome shotgun (WGS) entry which is preliminary data.</text>
</comment>
<name>A0A641AJU9_9ACTN</name>
<dbReference type="EMBL" id="SDPP02000006">
    <property type="protein sequence ID" value="KAA1373012.1"/>
    <property type="molecule type" value="Genomic_DNA"/>
</dbReference>
<evidence type="ECO:0000313" key="2">
    <source>
        <dbReference type="Proteomes" id="UP001515100"/>
    </source>
</evidence>
<dbReference type="OrthoDB" id="9801870at2"/>
<sequence length="140" mass="15311">MTDAWDLDRFVEAQDGGTYEQALGELTVGAKRSHWMWFVFPQVAGLGRSEMSVRYALSSVDEAAAYWAHDVLGPRYEECCRALVDLGDVPMSEVLGAVDAQKLHSSLTLFSTAAPATATFELLLARHFDGEPDQATTALI</sequence>
<dbReference type="InterPro" id="IPR014937">
    <property type="entry name" value="DUF1810"/>
</dbReference>
<organism evidence="1 2">
    <name type="scientific">Aeromicrobium fastidiosum</name>
    <dbReference type="NCBI Taxonomy" id="52699"/>
    <lineage>
        <taxon>Bacteria</taxon>
        <taxon>Bacillati</taxon>
        <taxon>Actinomycetota</taxon>
        <taxon>Actinomycetes</taxon>
        <taxon>Propionibacteriales</taxon>
        <taxon>Nocardioidaceae</taxon>
        <taxon>Aeromicrobium</taxon>
    </lineage>
</organism>
<proteinExistence type="predicted"/>
<dbReference type="InterPro" id="IPR036287">
    <property type="entry name" value="Rv1873-like_sf"/>
</dbReference>
<dbReference type="AlphaFoldDB" id="A0A641AJU9"/>
<dbReference type="RefSeq" id="WP_129185279.1">
    <property type="nucleotide sequence ID" value="NZ_JAGIOG010000001.1"/>
</dbReference>
<reference evidence="1" key="1">
    <citation type="submission" date="2019-09" db="EMBL/GenBank/DDBJ databases">
        <authorList>
            <person name="Li J."/>
        </authorList>
    </citation>
    <scope>NUCLEOTIDE SEQUENCE [LARGE SCALE GENOMIC DNA]</scope>
    <source>
        <strain evidence="1">NRBC 14897</strain>
    </source>
</reference>
<gene>
    <name evidence="1" type="ORF">ESP62_018135</name>
</gene>
<dbReference type="PIRSF" id="PIRSF008546">
    <property type="entry name" value="UCP008546"/>
    <property type="match status" value="1"/>
</dbReference>
<accession>A0A641AJU9</accession>
<dbReference type="SUPFAM" id="SSF140736">
    <property type="entry name" value="Rv1873-like"/>
    <property type="match status" value="1"/>
</dbReference>
<dbReference type="Gene3D" id="1.25.40.380">
    <property type="entry name" value="Protein of unknown function DUF1810"/>
    <property type="match status" value="1"/>
</dbReference>
<dbReference type="Proteomes" id="UP001515100">
    <property type="component" value="Unassembled WGS sequence"/>
</dbReference>
<evidence type="ECO:0000313" key="1">
    <source>
        <dbReference type="EMBL" id="KAA1373012.1"/>
    </source>
</evidence>